<accession>A0A8H7XJF4</accession>
<reference evidence="1" key="1">
    <citation type="submission" date="2021-02" db="EMBL/GenBank/DDBJ databases">
        <title>Psilocybe cubensis genome.</title>
        <authorList>
            <person name="Mckernan K.J."/>
            <person name="Crawford S."/>
            <person name="Trippe A."/>
            <person name="Kane L.T."/>
            <person name="Mclaughlin S."/>
        </authorList>
    </citation>
    <scope>NUCLEOTIDE SEQUENCE [LARGE SCALE GENOMIC DNA]</scope>
    <source>
        <strain evidence="1">MGC-MH-2018</strain>
    </source>
</reference>
<dbReference type="SUPFAM" id="SSF52047">
    <property type="entry name" value="RNI-like"/>
    <property type="match status" value="1"/>
</dbReference>
<sequence length="473" mass="53812">MQVVRGNDGDAVMSTIMNISSIATATVLQSMHTVGRTISLMLIGKKTGIDDLPDELIREIMFTIMEPSTRSEKVDDKLSIISPIVSENNPITPFPLTRVCRRWRRIACTTKSLWKSIAIIEPSFKHVHRVKLWLTYGDGYKLDIMLRQSYSVGDEERRATAEILAMLVQRVQKWSNVEFHFTENELPSLIAHHIHMIRHPNPSMLQTAIFSHQSRHMDIRERARDVWGSLQETTLKHLKWISPAPAMAFSSANIQTLNTSCFTFQVLLDTLRLCPNLSSIDVELLNVPPMDADHLEYRVEYPNLRSVAMKGHKTDIATFLRLHCLPSLTSLELDPIDVTSFIHLRGLILRSECTLRQLALEVRNVQALDVAGWLEQDFFQELETLSISGAEINDHVLFMLTCPPLRGNRPTYFEKLKFLFLGQLMSNVDDGTFLRMLGSRSRCTAQDRVGEGCHEYEVMINSCAESGLCIDFA</sequence>
<dbReference type="AlphaFoldDB" id="A0A8H7XJF4"/>
<gene>
    <name evidence="1" type="ORF">JR316_012495</name>
</gene>
<evidence type="ECO:0000313" key="1">
    <source>
        <dbReference type="EMBL" id="KAG5162610.1"/>
    </source>
</evidence>
<dbReference type="EMBL" id="JAFIQS010000018">
    <property type="protein sequence ID" value="KAG5162610.1"/>
    <property type="molecule type" value="Genomic_DNA"/>
</dbReference>
<name>A0A8H7XJF4_PSICU</name>
<evidence type="ECO:0008006" key="2">
    <source>
        <dbReference type="Google" id="ProtNLM"/>
    </source>
</evidence>
<organism evidence="1">
    <name type="scientific">Psilocybe cubensis</name>
    <name type="common">Psychedelic mushroom</name>
    <name type="synonym">Stropharia cubensis</name>
    <dbReference type="NCBI Taxonomy" id="181762"/>
    <lineage>
        <taxon>Eukaryota</taxon>
        <taxon>Fungi</taxon>
        <taxon>Dikarya</taxon>
        <taxon>Basidiomycota</taxon>
        <taxon>Agaricomycotina</taxon>
        <taxon>Agaricomycetes</taxon>
        <taxon>Agaricomycetidae</taxon>
        <taxon>Agaricales</taxon>
        <taxon>Agaricineae</taxon>
        <taxon>Strophariaceae</taxon>
        <taxon>Psilocybe</taxon>
    </lineage>
</organism>
<dbReference type="Gene3D" id="3.80.10.10">
    <property type="entry name" value="Ribonuclease Inhibitor"/>
    <property type="match status" value="1"/>
</dbReference>
<protein>
    <recommendedName>
        <fullName evidence="2">F-box domain-containing protein</fullName>
    </recommendedName>
</protein>
<comment type="caution">
    <text evidence="1">The sequence shown here is derived from an EMBL/GenBank/DDBJ whole genome shotgun (WGS) entry which is preliminary data.</text>
</comment>
<proteinExistence type="predicted"/>
<dbReference type="InterPro" id="IPR032675">
    <property type="entry name" value="LRR_dom_sf"/>
</dbReference>